<keyword evidence="1" id="KW-0479">Metal-binding</keyword>
<dbReference type="PANTHER" id="PTHR46259">
    <property type="entry name" value="ZINC FINGER CCHC-TYPE AND RNA-BINDING MOTIF-CONTAINING PROTEIN 1"/>
    <property type="match status" value="1"/>
</dbReference>
<feature type="compositionally biased region" description="Basic and acidic residues" evidence="3">
    <location>
        <begin position="106"/>
        <end position="122"/>
    </location>
</feature>
<dbReference type="Gene3D" id="3.30.70.330">
    <property type="match status" value="1"/>
</dbReference>
<keyword evidence="7" id="KW-1185">Reference proteome</keyword>
<dbReference type="SUPFAM" id="SSF57756">
    <property type="entry name" value="Retrovirus zinc finger-like domains"/>
    <property type="match status" value="1"/>
</dbReference>
<feature type="domain" description="RRM" evidence="4">
    <location>
        <begin position="1"/>
        <end position="40"/>
    </location>
</feature>
<keyword evidence="1" id="KW-0862">Zinc</keyword>
<dbReference type="InterPro" id="IPR001878">
    <property type="entry name" value="Znf_CCHC"/>
</dbReference>
<dbReference type="InterPro" id="IPR035979">
    <property type="entry name" value="RBD_domain_sf"/>
</dbReference>
<gene>
    <name evidence="6" type="ORF">KIW84_044506</name>
</gene>
<dbReference type="GO" id="GO:0008270">
    <property type="term" value="F:zinc ion binding"/>
    <property type="evidence" value="ECO:0007669"/>
    <property type="project" value="UniProtKB-KW"/>
</dbReference>
<evidence type="ECO:0000259" key="5">
    <source>
        <dbReference type="PROSITE" id="PS50158"/>
    </source>
</evidence>
<dbReference type="InterPro" id="IPR012677">
    <property type="entry name" value="Nucleotide-bd_a/b_plait_sf"/>
</dbReference>
<evidence type="ECO:0000313" key="7">
    <source>
        <dbReference type="Proteomes" id="UP001058974"/>
    </source>
</evidence>
<accession>A0A9D4XHX5</accession>
<dbReference type="InterPro" id="IPR036875">
    <property type="entry name" value="Znf_CCHC_sf"/>
</dbReference>
<organism evidence="6 7">
    <name type="scientific">Pisum sativum</name>
    <name type="common">Garden pea</name>
    <name type="synonym">Lathyrus oleraceus</name>
    <dbReference type="NCBI Taxonomy" id="3888"/>
    <lineage>
        <taxon>Eukaryota</taxon>
        <taxon>Viridiplantae</taxon>
        <taxon>Streptophyta</taxon>
        <taxon>Embryophyta</taxon>
        <taxon>Tracheophyta</taxon>
        <taxon>Spermatophyta</taxon>
        <taxon>Magnoliopsida</taxon>
        <taxon>eudicotyledons</taxon>
        <taxon>Gunneridae</taxon>
        <taxon>Pentapetalae</taxon>
        <taxon>rosids</taxon>
        <taxon>fabids</taxon>
        <taxon>Fabales</taxon>
        <taxon>Fabaceae</taxon>
        <taxon>Papilionoideae</taxon>
        <taxon>50 kb inversion clade</taxon>
        <taxon>NPAAA clade</taxon>
        <taxon>Hologalegina</taxon>
        <taxon>IRL clade</taxon>
        <taxon>Fabeae</taxon>
        <taxon>Lathyrus</taxon>
    </lineage>
</organism>
<keyword evidence="2" id="KW-0694">RNA-binding</keyword>
<dbReference type="Pfam" id="PF00098">
    <property type="entry name" value="zf-CCHC"/>
    <property type="match status" value="1"/>
</dbReference>
<dbReference type="Proteomes" id="UP001058974">
    <property type="component" value="Chromosome 4"/>
</dbReference>
<dbReference type="SUPFAM" id="SSF54928">
    <property type="entry name" value="RNA-binding domain, RBD"/>
    <property type="match status" value="1"/>
</dbReference>
<dbReference type="Pfam" id="PF00076">
    <property type="entry name" value="RRM_1"/>
    <property type="match status" value="1"/>
</dbReference>
<dbReference type="GO" id="GO:0000398">
    <property type="term" value="P:mRNA splicing, via spliceosome"/>
    <property type="evidence" value="ECO:0007669"/>
    <property type="project" value="InterPro"/>
</dbReference>
<dbReference type="PROSITE" id="PS50102">
    <property type="entry name" value="RRM"/>
    <property type="match status" value="1"/>
</dbReference>
<dbReference type="AlphaFoldDB" id="A0A9D4XHX5"/>
<evidence type="ECO:0000256" key="2">
    <source>
        <dbReference type="PROSITE-ProRule" id="PRU00176"/>
    </source>
</evidence>
<evidence type="ECO:0000313" key="6">
    <source>
        <dbReference type="EMBL" id="KAI5420707.1"/>
    </source>
</evidence>
<dbReference type="PANTHER" id="PTHR46259:SF1">
    <property type="entry name" value="ZINC FINGER CCHC-TYPE AND RNA-BINDING MOTIF-CONTAINING PROTEIN 1"/>
    <property type="match status" value="1"/>
</dbReference>
<keyword evidence="1" id="KW-0863">Zinc-finger</keyword>
<dbReference type="GO" id="GO:0003723">
    <property type="term" value="F:RNA binding"/>
    <property type="evidence" value="ECO:0007669"/>
    <property type="project" value="UniProtKB-UniRule"/>
</dbReference>
<name>A0A9D4XHX5_PEA</name>
<feature type="region of interest" description="Disordered" evidence="3">
    <location>
        <begin position="106"/>
        <end position="143"/>
    </location>
</feature>
<evidence type="ECO:0000259" key="4">
    <source>
        <dbReference type="PROSITE" id="PS50102"/>
    </source>
</evidence>
<evidence type="ECO:0000256" key="1">
    <source>
        <dbReference type="PROSITE-ProRule" id="PRU00047"/>
    </source>
</evidence>
<comment type="caution">
    <text evidence="6">The sequence shown here is derived from an EMBL/GenBank/DDBJ whole genome shotgun (WGS) entry which is preliminary data.</text>
</comment>
<proteinExistence type="predicted"/>
<dbReference type="EMBL" id="JAMSHJ010000004">
    <property type="protein sequence ID" value="KAI5420707.1"/>
    <property type="molecule type" value="Genomic_DNA"/>
</dbReference>
<dbReference type="InterPro" id="IPR000504">
    <property type="entry name" value="RRM_dom"/>
</dbReference>
<reference evidence="6 7" key="1">
    <citation type="journal article" date="2022" name="Nat. Genet.">
        <title>Improved pea reference genome and pan-genome highlight genomic features and evolutionary characteristics.</title>
        <authorList>
            <person name="Yang T."/>
            <person name="Liu R."/>
            <person name="Luo Y."/>
            <person name="Hu S."/>
            <person name="Wang D."/>
            <person name="Wang C."/>
            <person name="Pandey M.K."/>
            <person name="Ge S."/>
            <person name="Xu Q."/>
            <person name="Li N."/>
            <person name="Li G."/>
            <person name="Huang Y."/>
            <person name="Saxena R.K."/>
            <person name="Ji Y."/>
            <person name="Li M."/>
            <person name="Yan X."/>
            <person name="He Y."/>
            <person name="Liu Y."/>
            <person name="Wang X."/>
            <person name="Xiang C."/>
            <person name="Varshney R.K."/>
            <person name="Ding H."/>
            <person name="Gao S."/>
            <person name="Zong X."/>
        </authorList>
    </citation>
    <scope>NUCLEOTIDE SEQUENCE [LARGE SCALE GENOMIC DNA]</scope>
    <source>
        <strain evidence="6 7">cv. Zhongwan 6</strain>
    </source>
</reference>
<dbReference type="InterPro" id="IPR044598">
    <property type="entry name" value="ZCRB1"/>
</dbReference>
<feature type="domain" description="CCHC-type" evidence="5">
    <location>
        <begin position="60"/>
        <end position="75"/>
    </location>
</feature>
<protein>
    <submittedName>
        <fullName evidence="6">Uncharacterized protein</fullName>
    </submittedName>
</protein>
<sequence>MSRGVAFVQFVSRNDAQRVVAEMNKKILNGRTLTASIVADNGRAPEFIRKRVYNIKTALCYECGGHGHLSYECPKNQLRPRPLRSRGGDLFEDNWASVVDDEAGERLLGRNRNDDEGLDNNKTKKKGKKAGYFSDESDHDDDD</sequence>
<dbReference type="GO" id="GO:0005689">
    <property type="term" value="C:U12-type spliceosomal complex"/>
    <property type="evidence" value="ECO:0007669"/>
    <property type="project" value="InterPro"/>
</dbReference>
<dbReference type="Gene3D" id="4.10.60.10">
    <property type="entry name" value="Zinc finger, CCHC-type"/>
    <property type="match status" value="1"/>
</dbReference>
<dbReference type="SMART" id="SM00343">
    <property type="entry name" value="ZnF_C2HC"/>
    <property type="match status" value="1"/>
</dbReference>
<dbReference type="PROSITE" id="PS50158">
    <property type="entry name" value="ZF_CCHC"/>
    <property type="match status" value="1"/>
</dbReference>
<dbReference type="Gramene" id="Psat04G0450600-T1">
    <property type="protein sequence ID" value="KAI5420707.1"/>
    <property type="gene ID" value="KIW84_044506"/>
</dbReference>
<evidence type="ECO:0000256" key="3">
    <source>
        <dbReference type="SAM" id="MobiDB-lite"/>
    </source>
</evidence>